<name>A0AAG5DFS1_ANOAO</name>
<evidence type="ECO:0000313" key="2">
    <source>
        <dbReference type="EnsemblMetazoa" id="ENSAATROPP010042"/>
    </source>
</evidence>
<sequence length="90" mass="9811">DISAKLQGNKKGSPPVDPRVDSNDSIPEEIGELTDSPAACSTRSHVLCCLPYLLQLRFVAGEDGGLNLFRFRLGCQRSPRVLCHSGDKQE</sequence>
<reference evidence="2" key="1">
    <citation type="submission" date="2024-04" db="UniProtKB">
        <authorList>
            <consortium name="EnsemblMetazoa"/>
        </authorList>
    </citation>
    <scope>IDENTIFICATION</scope>
    <source>
        <strain evidence="2">EBRO</strain>
    </source>
</reference>
<feature type="region of interest" description="Disordered" evidence="1">
    <location>
        <begin position="1"/>
        <end position="29"/>
    </location>
</feature>
<keyword evidence="3" id="KW-1185">Reference proteome</keyword>
<dbReference type="Proteomes" id="UP000075880">
    <property type="component" value="Unassembled WGS sequence"/>
</dbReference>
<proteinExistence type="predicted"/>
<protein>
    <submittedName>
        <fullName evidence="2">Uncharacterized protein</fullName>
    </submittedName>
</protein>
<evidence type="ECO:0000256" key="1">
    <source>
        <dbReference type="SAM" id="MobiDB-lite"/>
    </source>
</evidence>
<dbReference type="EnsemblMetazoa" id="ENSAATROPT011115">
    <property type="protein sequence ID" value="ENSAATROPP010042"/>
    <property type="gene ID" value="ENSAATROPG009048"/>
</dbReference>
<accession>A0AAG5DFS1</accession>
<organism evidence="2 3">
    <name type="scientific">Anopheles atroparvus</name>
    <name type="common">European mosquito</name>
    <dbReference type="NCBI Taxonomy" id="41427"/>
    <lineage>
        <taxon>Eukaryota</taxon>
        <taxon>Metazoa</taxon>
        <taxon>Ecdysozoa</taxon>
        <taxon>Arthropoda</taxon>
        <taxon>Hexapoda</taxon>
        <taxon>Insecta</taxon>
        <taxon>Pterygota</taxon>
        <taxon>Neoptera</taxon>
        <taxon>Endopterygota</taxon>
        <taxon>Diptera</taxon>
        <taxon>Nematocera</taxon>
        <taxon>Culicoidea</taxon>
        <taxon>Culicidae</taxon>
        <taxon>Anophelinae</taxon>
        <taxon>Anopheles</taxon>
    </lineage>
</organism>
<dbReference type="AlphaFoldDB" id="A0AAG5DFS1"/>
<evidence type="ECO:0000313" key="3">
    <source>
        <dbReference type="Proteomes" id="UP000075880"/>
    </source>
</evidence>